<evidence type="ECO:0000259" key="2">
    <source>
        <dbReference type="Pfam" id="PF13439"/>
    </source>
</evidence>
<gene>
    <name evidence="3" type="ORF">LrDSM24759_09010</name>
</gene>
<organism evidence="3 4">
    <name type="scientific">Lactobacillus rodentium</name>
    <dbReference type="NCBI Taxonomy" id="947835"/>
    <lineage>
        <taxon>Bacteria</taxon>
        <taxon>Bacillati</taxon>
        <taxon>Bacillota</taxon>
        <taxon>Bacilli</taxon>
        <taxon>Lactobacillales</taxon>
        <taxon>Lactobacillaceae</taxon>
        <taxon>Lactobacillus</taxon>
    </lineage>
</organism>
<evidence type="ECO:0000259" key="1">
    <source>
        <dbReference type="Pfam" id="PF00534"/>
    </source>
</evidence>
<accession>A0A2Z6TQB9</accession>
<dbReference type="Pfam" id="PF13439">
    <property type="entry name" value="Glyco_transf_4"/>
    <property type="match status" value="1"/>
</dbReference>
<dbReference type="EMBL" id="BFBY01000006">
    <property type="protein sequence ID" value="GBG04987.1"/>
    <property type="molecule type" value="Genomic_DNA"/>
</dbReference>
<sequence>MKKAIVAVPYLSGKGGTETVIKNFYEAVVANDSEIDWKLVSFGGSKYLDWIKNWEKRVYNFSDKRIIQLGAYVTIMPNLLRKIIKNEKPDYFIATNPVIWNLASKFKIKYSPTTKIIAWYHYSYKMKNVNPKYLKNVDKFWAISSGIKEELEELGVPSEKINVIFNPIDLKNVPLVKRSRIHNHFIYIGRIDYDGQKNVSELMKALNLVKEDYKVDLYGAVDSELKKELLNLIDDKNKRKNIIFHGFSTNVWKKIKEADALVLTSKYEGLPMVLCEAASRGIVLVASDCPTGVKDIVTKNNGFLYKPGNVLELSNVLSNLLDSKSFINQKSILDSIYKFSYKNYHRKIKGSL</sequence>
<dbReference type="Pfam" id="PF00534">
    <property type="entry name" value="Glycos_transf_1"/>
    <property type="match status" value="1"/>
</dbReference>
<keyword evidence="4" id="KW-1185">Reference proteome</keyword>
<evidence type="ECO:0000313" key="3">
    <source>
        <dbReference type="EMBL" id="GBG04987.1"/>
    </source>
</evidence>
<feature type="domain" description="Glycosyltransferase subfamily 4-like N-terminal" evidence="2">
    <location>
        <begin position="15"/>
        <end position="171"/>
    </location>
</feature>
<dbReference type="InterPro" id="IPR028098">
    <property type="entry name" value="Glyco_trans_4-like_N"/>
</dbReference>
<dbReference type="OrthoDB" id="9787617at2"/>
<dbReference type="AlphaFoldDB" id="A0A2Z6TQB9"/>
<feature type="domain" description="Glycosyl transferase family 1" evidence="1">
    <location>
        <begin position="184"/>
        <end position="324"/>
    </location>
</feature>
<dbReference type="Proteomes" id="UP000257317">
    <property type="component" value="Unassembled WGS sequence"/>
</dbReference>
<dbReference type="PANTHER" id="PTHR12526">
    <property type="entry name" value="GLYCOSYLTRANSFERASE"/>
    <property type="match status" value="1"/>
</dbReference>
<dbReference type="CDD" id="cd03811">
    <property type="entry name" value="GT4_GT28_WabH-like"/>
    <property type="match status" value="1"/>
</dbReference>
<dbReference type="InterPro" id="IPR001296">
    <property type="entry name" value="Glyco_trans_1"/>
</dbReference>
<protein>
    <submittedName>
        <fullName evidence="3">Putative glycosyltransferase</fullName>
    </submittedName>
</protein>
<reference evidence="4" key="1">
    <citation type="submission" date="2018-03" db="EMBL/GenBank/DDBJ databases">
        <title>New taxa in the Lactobacillus gasseri group.</title>
        <authorList>
            <person name="Tanizawa Y."/>
            <person name="Tohno M."/>
            <person name="Endo A."/>
            <person name="Arita M."/>
        </authorList>
    </citation>
    <scope>NUCLEOTIDE SEQUENCE [LARGE SCALE GENOMIC DNA]</scope>
    <source>
        <strain evidence="4">DSM 24759</strain>
    </source>
</reference>
<evidence type="ECO:0000313" key="4">
    <source>
        <dbReference type="Proteomes" id="UP000257317"/>
    </source>
</evidence>
<dbReference type="SUPFAM" id="SSF53756">
    <property type="entry name" value="UDP-Glycosyltransferase/glycogen phosphorylase"/>
    <property type="match status" value="1"/>
</dbReference>
<name>A0A2Z6TQB9_9LACO</name>
<dbReference type="RefSeq" id="WP_117118322.1">
    <property type="nucleotide sequence ID" value="NZ_BFBY01000006.1"/>
</dbReference>
<dbReference type="Gene3D" id="3.40.50.2000">
    <property type="entry name" value="Glycogen Phosphorylase B"/>
    <property type="match status" value="2"/>
</dbReference>
<dbReference type="PANTHER" id="PTHR12526:SF630">
    <property type="entry name" value="GLYCOSYLTRANSFERASE"/>
    <property type="match status" value="1"/>
</dbReference>
<proteinExistence type="predicted"/>
<keyword evidence="3" id="KW-0808">Transferase</keyword>
<dbReference type="GO" id="GO:0016757">
    <property type="term" value="F:glycosyltransferase activity"/>
    <property type="evidence" value="ECO:0007669"/>
    <property type="project" value="InterPro"/>
</dbReference>
<comment type="caution">
    <text evidence="3">The sequence shown here is derived from an EMBL/GenBank/DDBJ whole genome shotgun (WGS) entry which is preliminary data.</text>
</comment>